<dbReference type="PANTHER" id="PTHR43475:SF3">
    <property type="entry name" value="TRANSLATION INITIATION FACTOR EIF-2B SUBUNIT FAMILY PROTEIN (AFU_ORTHOLOGUE AFUA_2G14290)"/>
    <property type="match status" value="1"/>
</dbReference>
<keyword evidence="3" id="KW-0808">Transferase</keyword>
<dbReference type="SUPFAM" id="SSF100950">
    <property type="entry name" value="NagB/RpiA/CoA transferase-like"/>
    <property type="match status" value="1"/>
</dbReference>
<dbReference type="Gene3D" id="3.40.50.10470">
    <property type="entry name" value="Translation initiation factor eif-2b, domain 2"/>
    <property type="match status" value="1"/>
</dbReference>
<dbReference type="EMBL" id="MU005571">
    <property type="protein sequence ID" value="KAF2689877.1"/>
    <property type="molecule type" value="Genomic_DNA"/>
</dbReference>
<dbReference type="AlphaFoldDB" id="A0A6G1JH34"/>
<dbReference type="InterPro" id="IPR042529">
    <property type="entry name" value="IF_2B-like_C"/>
</dbReference>
<name>A0A6G1JH34_9PLEO</name>
<dbReference type="GO" id="GO:0046523">
    <property type="term" value="F:S-methyl-5-thioribose-1-phosphate isomerase activity"/>
    <property type="evidence" value="ECO:0007669"/>
    <property type="project" value="TreeGrafter"/>
</dbReference>
<evidence type="ECO:0000313" key="4">
    <source>
        <dbReference type="Proteomes" id="UP000799291"/>
    </source>
</evidence>
<keyword evidence="4" id="KW-1185">Reference proteome</keyword>
<sequence length="453" mass="48763">MSLPRAKAFSGHLLRLPSLGRWYSCSLVVCERRVSALRGASCDLTTTTSSTARFGVLRLATIRAGPVRRIHSSRAGMADLKDSSPRDPISTHQDGHFEHLLENAVRNLQNDFTSGARQMADASLSHLSSLINAASHTAKSREELWQHIVTVAKALSGARPSMDAAITSCLLRALEGVREVWNDEGDEENTVKEFAGVAERLIEGALKRRKDAANRLAGEFVRYVGERCEKLHRKDHITIATLSNSSTIRSAILATLTSLPNLHITLHILESRPRCEGADMASQILSSVPQASQSRLHITIFPDSASAPAVRTAHLVLLGADRISTAGDVSNKIGSVALAAMTRCLDVVEAAEVVVVSDVDKIVADGIGGEEAEVHPASELTGAWAEGTSEALGAKLGEGTGGGSVTVFGEWFEWVPAAYVDAYITEEGRLDRADVKAFGRKIGELRERIFGFE</sequence>
<accession>A0A6G1JH34</accession>
<protein>
    <submittedName>
        <fullName evidence="3">Nagb/rpia/CoA transferase-like protein</fullName>
    </submittedName>
</protein>
<dbReference type="PANTHER" id="PTHR43475">
    <property type="entry name" value="METHYLTHIORIBOSE-1-PHOSPHATE ISOMERASE"/>
    <property type="match status" value="1"/>
</dbReference>
<reference evidence="3" key="1">
    <citation type="journal article" date="2020" name="Stud. Mycol.">
        <title>101 Dothideomycetes genomes: a test case for predicting lifestyles and emergence of pathogens.</title>
        <authorList>
            <person name="Haridas S."/>
            <person name="Albert R."/>
            <person name="Binder M."/>
            <person name="Bloem J."/>
            <person name="Labutti K."/>
            <person name="Salamov A."/>
            <person name="Andreopoulos B."/>
            <person name="Baker S."/>
            <person name="Barry K."/>
            <person name="Bills G."/>
            <person name="Bluhm B."/>
            <person name="Cannon C."/>
            <person name="Castanera R."/>
            <person name="Culley D."/>
            <person name="Daum C."/>
            <person name="Ezra D."/>
            <person name="Gonzalez J."/>
            <person name="Henrissat B."/>
            <person name="Kuo A."/>
            <person name="Liang C."/>
            <person name="Lipzen A."/>
            <person name="Lutzoni F."/>
            <person name="Magnuson J."/>
            <person name="Mondo S."/>
            <person name="Nolan M."/>
            <person name="Ohm R."/>
            <person name="Pangilinan J."/>
            <person name="Park H.-J."/>
            <person name="Ramirez L."/>
            <person name="Alfaro M."/>
            <person name="Sun H."/>
            <person name="Tritt A."/>
            <person name="Yoshinaga Y."/>
            <person name="Zwiers L.-H."/>
            <person name="Turgeon B."/>
            <person name="Goodwin S."/>
            <person name="Spatafora J."/>
            <person name="Crous P."/>
            <person name="Grigoriev I."/>
        </authorList>
    </citation>
    <scope>NUCLEOTIDE SEQUENCE</scope>
    <source>
        <strain evidence="3">CBS 122367</strain>
    </source>
</reference>
<dbReference type="GO" id="GO:0019509">
    <property type="term" value="P:L-methionine salvage from methylthioadenosine"/>
    <property type="evidence" value="ECO:0007669"/>
    <property type="project" value="TreeGrafter"/>
</dbReference>
<dbReference type="InterPro" id="IPR037171">
    <property type="entry name" value="NagB/RpiA_transferase-like"/>
</dbReference>
<dbReference type="Proteomes" id="UP000799291">
    <property type="component" value="Unassembled WGS sequence"/>
</dbReference>
<comment type="similarity">
    <text evidence="1 2">Belongs to the eIF-2B alpha/beta/delta subunits family.</text>
</comment>
<dbReference type="Pfam" id="PF01008">
    <property type="entry name" value="IF-2B"/>
    <property type="match status" value="1"/>
</dbReference>
<evidence type="ECO:0000256" key="1">
    <source>
        <dbReference type="ARBA" id="ARBA00007251"/>
    </source>
</evidence>
<gene>
    <name evidence="3" type="ORF">K458DRAFT_327862</name>
</gene>
<proteinExistence type="inferred from homology"/>
<dbReference type="GO" id="GO:0016740">
    <property type="term" value="F:transferase activity"/>
    <property type="evidence" value="ECO:0007669"/>
    <property type="project" value="UniProtKB-KW"/>
</dbReference>
<dbReference type="OrthoDB" id="206213at2759"/>
<dbReference type="InterPro" id="IPR000649">
    <property type="entry name" value="IF-2B-related"/>
</dbReference>
<evidence type="ECO:0000313" key="3">
    <source>
        <dbReference type="EMBL" id="KAF2689877.1"/>
    </source>
</evidence>
<evidence type="ECO:0000256" key="2">
    <source>
        <dbReference type="RuleBase" id="RU003814"/>
    </source>
</evidence>
<organism evidence="3 4">
    <name type="scientific">Lentithecium fluviatile CBS 122367</name>
    <dbReference type="NCBI Taxonomy" id="1168545"/>
    <lineage>
        <taxon>Eukaryota</taxon>
        <taxon>Fungi</taxon>
        <taxon>Dikarya</taxon>
        <taxon>Ascomycota</taxon>
        <taxon>Pezizomycotina</taxon>
        <taxon>Dothideomycetes</taxon>
        <taxon>Pleosporomycetidae</taxon>
        <taxon>Pleosporales</taxon>
        <taxon>Massarineae</taxon>
        <taxon>Lentitheciaceae</taxon>
        <taxon>Lentithecium</taxon>
    </lineage>
</organism>